<dbReference type="InterPro" id="IPR011991">
    <property type="entry name" value="ArsR-like_HTH"/>
</dbReference>
<sequence>MFVGREAELAKLESLYEQRSFQMAVVYGRRRVGKTTLINEFCRGKRTLSFTALEQSDADNLADFNRAIASFFNLPASLGGFSSWTDALSFIADRARAERFVFVFDEFPYAAMRNEALPSIFQVAIDRAFKETSAFLILCGSNQGFMESSVLGRKSPLFGRRTAQIKVHDLGFKDAAKMLPGLSAQDAFKFYGCFGGVPYYLQQLDSSVGLKENLARLYFDPMGFLYGEPEGLIRQEFQEPAIYNSILRAVAAGANRAKQIADRVGIAQTTLPRYLKALESVGIIEKAVPFGENPETSKRGIYRLSEPCYAFWFRFVMPYSSDIEAGLGQAVVNALPEEQLNEYLGHRFEALCAEWMVERAKRGELPIPATTVSSWWGTNPAKRAQDDIDVLAADRVSKRLVVGECKYRESFDESAEIDDLEGKRGLVKGYAAFHFMLFCKHDVSAATKKKLAAREDWRIVTLEDMYID</sequence>
<accession>A0A5K1J0F3</accession>
<dbReference type="AlphaFoldDB" id="A0A5K1J0F3"/>
<dbReference type="RefSeq" id="WP_222837964.1">
    <property type="nucleotide sequence ID" value="NZ_CAAKNU010000062.1"/>
</dbReference>
<dbReference type="InterPro" id="IPR004256">
    <property type="entry name" value="DUF234"/>
</dbReference>
<dbReference type="GO" id="GO:0003677">
    <property type="term" value="F:DNA binding"/>
    <property type="evidence" value="ECO:0007669"/>
    <property type="project" value="InterPro"/>
</dbReference>
<dbReference type="PANTHER" id="PTHR34704:SF1">
    <property type="entry name" value="ATPASE"/>
    <property type="match status" value="1"/>
</dbReference>
<keyword evidence="4" id="KW-1185">Reference proteome</keyword>
<dbReference type="PANTHER" id="PTHR34704">
    <property type="entry name" value="ATPASE"/>
    <property type="match status" value="1"/>
</dbReference>
<dbReference type="InterPro" id="IPR011579">
    <property type="entry name" value="ATPase_dom"/>
</dbReference>
<evidence type="ECO:0000259" key="1">
    <source>
        <dbReference type="Pfam" id="PF01637"/>
    </source>
</evidence>
<proteinExistence type="predicted"/>
<dbReference type="InterPro" id="IPR027417">
    <property type="entry name" value="P-loop_NTPase"/>
</dbReference>
<dbReference type="SUPFAM" id="SSF46785">
    <property type="entry name" value="Winged helix' DNA-binding domain"/>
    <property type="match status" value="1"/>
</dbReference>
<dbReference type="Gene3D" id="1.10.10.10">
    <property type="entry name" value="Winged helix-like DNA-binding domain superfamily/Winged helix DNA-binding domain"/>
    <property type="match status" value="1"/>
</dbReference>
<dbReference type="CDD" id="cd00090">
    <property type="entry name" value="HTH_ARSR"/>
    <property type="match status" value="1"/>
</dbReference>
<dbReference type="Gene3D" id="3.40.50.300">
    <property type="entry name" value="P-loop containing nucleotide triphosphate hydrolases"/>
    <property type="match status" value="1"/>
</dbReference>
<name>A0A5K1J0F3_9ACTN</name>
<dbReference type="Proteomes" id="UP000361836">
    <property type="component" value="Unassembled WGS sequence"/>
</dbReference>
<feature type="domain" description="DUF234" evidence="2">
    <location>
        <begin position="312"/>
        <end position="413"/>
    </location>
</feature>
<organism evidence="3 4">
    <name type="scientific">Collinsella aerofaciens</name>
    <dbReference type="NCBI Taxonomy" id="74426"/>
    <lineage>
        <taxon>Bacteria</taxon>
        <taxon>Bacillati</taxon>
        <taxon>Actinomycetota</taxon>
        <taxon>Coriobacteriia</taxon>
        <taxon>Coriobacteriales</taxon>
        <taxon>Coriobacteriaceae</taxon>
        <taxon>Collinsella</taxon>
    </lineage>
</organism>
<evidence type="ECO:0000313" key="4">
    <source>
        <dbReference type="Proteomes" id="UP000361836"/>
    </source>
</evidence>
<dbReference type="InterPro" id="IPR036390">
    <property type="entry name" value="WH_DNA-bd_sf"/>
</dbReference>
<evidence type="ECO:0000259" key="2">
    <source>
        <dbReference type="Pfam" id="PF03008"/>
    </source>
</evidence>
<dbReference type="GO" id="GO:0006355">
    <property type="term" value="P:regulation of DNA-templated transcription"/>
    <property type="evidence" value="ECO:0007669"/>
    <property type="project" value="InterPro"/>
</dbReference>
<dbReference type="EMBL" id="CABWIE010000019">
    <property type="protein sequence ID" value="VWL95684.1"/>
    <property type="molecule type" value="Genomic_DNA"/>
</dbReference>
<dbReference type="Pfam" id="PF01637">
    <property type="entry name" value="ATPase_2"/>
    <property type="match status" value="1"/>
</dbReference>
<dbReference type="SUPFAM" id="SSF52540">
    <property type="entry name" value="P-loop containing nucleoside triphosphate hydrolases"/>
    <property type="match status" value="1"/>
</dbReference>
<reference evidence="3 4" key="1">
    <citation type="submission" date="2019-10" db="EMBL/GenBank/DDBJ databases">
        <authorList>
            <person name="Wolf R A."/>
        </authorList>
    </citation>
    <scope>NUCLEOTIDE SEQUENCE [LARGE SCALE GENOMIC DNA]</scope>
    <source>
        <strain evidence="3">Collinsella_aerofaciens_MC2</strain>
    </source>
</reference>
<feature type="domain" description="ATPase" evidence="1">
    <location>
        <begin position="2"/>
        <end position="204"/>
    </location>
</feature>
<dbReference type="Pfam" id="PF03008">
    <property type="entry name" value="DUF234"/>
    <property type="match status" value="1"/>
</dbReference>
<evidence type="ECO:0000313" key="3">
    <source>
        <dbReference type="EMBL" id="VWL95684.1"/>
    </source>
</evidence>
<protein>
    <submittedName>
        <fullName evidence="3">Archaeal ATPase</fullName>
    </submittedName>
</protein>
<dbReference type="InterPro" id="IPR036388">
    <property type="entry name" value="WH-like_DNA-bd_sf"/>
</dbReference>
<dbReference type="GO" id="GO:0005524">
    <property type="term" value="F:ATP binding"/>
    <property type="evidence" value="ECO:0007669"/>
    <property type="project" value="InterPro"/>
</dbReference>
<gene>
    <name evidence="3" type="ORF">KCJAJFAP_00252</name>
</gene>